<protein>
    <submittedName>
        <fullName evidence="2">Uncharacterized protein</fullName>
    </submittedName>
</protein>
<evidence type="ECO:0000313" key="3">
    <source>
        <dbReference type="Proteomes" id="UP001249851"/>
    </source>
</evidence>
<reference evidence="2" key="1">
    <citation type="journal article" date="2023" name="G3 (Bethesda)">
        <title>Whole genome assembly and annotation of the endangered Caribbean coral Acropora cervicornis.</title>
        <authorList>
            <person name="Selwyn J.D."/>
            <person name="Vollmer S.V."/>
        </authorList>
    </citation>
    <scope>NUCLEOTIDE SEQUENCE</scope>
    <source>
        <strain evidence="2">K2</strain>
    </source>
</reference>
<sequence length="695" mass="79710">MDAAGLRSSILRQLLWIFLLFISYSLVDSSYTTSVVRRKGRQIDQVSSDVTDSSDRNWLSQEIERRRDHRNLKLHVDIQDWRESETKEKTPHRVVKLFTLNRGTPKRDSSIFKHQPYVIYNTFKTRTERNRKGLHTQATAVQSAGNDYAFLDTGGSEEPLYSYAVKPSLKEKKGPLWHIAVVSGALLGVIVVCLCVHAPCGCLWPRTHRHGKYEVVCPTAGSHREMCGKCFLQSNATDVTINMDKCDARYHQSSSRGNASLWRKKTAADFRYKPLKNRHKRDSQHSQLYDPEWTSVGAFLNKNRPLNSYHSGYGSLKESESKFVTRYCKRSRDSVDSSEEVVECALKLRPRRRQVIELREFPLGYSKCFLNINLESNSEVLFDPYRDQLQRKRNGLKFDRLAFSDSDLRKLSCTDKLENYDGKSCLFTEAKPRKSSLKIATGRRKANEKVVHFFPSTFEYNAQFVQIPSKAKMEENIAEFERRFNLLHGESVFCNFNGRDEQNIGGEQAKGVVLCQGERRHSKEHAVDEDLTSPTTDNIPCQESLLKSRDYGGCYVNYGCESLSVQVTVSKEEDPGISPGSTQPFYENINSDWEIRQNTDKESSFEPLAGLLSPIRRAYRHNKGATHHKNKVTWDKAYDHKEPFAKPSTAASSGVLWGHATSRKTELDKNISSVNVMPYYEQIQHFPEKEEKTDN</sequence>
<proteinExistence type="predicted"/>
<dbReference type="EMBL" id="JARQWQ010000006">
    <property type="protein sequence ID" value="KAK2571395.1"/>
    <property type="molecule type" value="Genomic_DNA"/>
</dbReference>
<keyword evidence="1" id="KW-0812">Transmembrane</keyword>
<comment type="caution">
    <text evidence="2">The sequence shown here is derived from an EMBL/GenBank/DDBJ whole genome shotgun (WGS) entry which is preliminary data.</text>
</comment>
<evidence type="ECO:0000313" key="2">
    <source>
        <dbReference type="EMBL" id="KAK2571395.1"/>
    </source>
</evidence>
<feature type="transmembrane region" description="Helical" evidence="1">
    <location>
        <begin position="176"/>
        <end position="199"/>
    </location>
</feature>
<evidence type="ECO:0000256" key="1">
    <source>
        <dbReference type="SAM" id="Phobius"/>
    </source>
</evidence>
<reference evidence="2" key="2">
    <citation type="journal article" date="2023" name="Science">
        <title>Genomic signatures of disease resistance in endangered staghorn corals.</title>
        <authorList>
            <person name="Vollmer S.V."/>
            <person name="Selwyn J.D."/>
            <person name="Despard B.A."/>
            <person name="Roesel C.L."/>
        </authorList>
    </citation>
    <scope>NUCLEOTIDE SEQUENCE</scope>
    <source>
        <strain evidence="2">K2</strain>
    </source>
</reference>
<gene>
    <name evidence="2" type="ORF">P5673_003986</name>
</gene>
<dbReference type="AlphaFoldDB" id="A0AAD9R1K8"/>
<name>A0AAD9R1K8_ACRCE</name>
<dbReference type="Proteomes" id="UP001249851">
    <property type="component" value="Unassembled WGS sequence"/>
</dbReference>
<keyword evidence="1" id="KW-1133">Transmembrane helix</keyword>
<feature type="transmembrane region" description="Helical" evidence="1">
    <location>
        <begin position="14"/>
        <end position="31"/>
    </location>
</feature>
<keyword evidence="1" id="KW-0472">Membrane</keyword>
<organism evidence="2 3">
    <name type="scientific">Acropora cervicornis</name>
    <name type="common">Staghorn coral</name>
    <dbReference type="NCBI Taxonomy" id="6130"/>
    <lineage>
        <taxon>Eukaryota</taxon>
        <taxon>Metazoa</taxon>
        <taxon>Cnidaria</taxon>
        <taxon>Anthozoa</taxon>
        <taxon>Hexacorallia</taxon>
        <taxon>Scleractinia</taxon>
        <taxon>Astrocoeniina</taxon>
        <taxon>Acroporidae</taxon>
        <taxon>Acropora</taxon>
    </lineage>
</organism>
<keyword evidence="3" id="KW-1185">Reference proteome</keyword>
<accession>A0AAD9R1K8</accession>